<keyword evidence="1" id="KW-0805">Transcription regulation</keyword>
<name>A0A917B4N6_9MICO</name>
<dbReference type="PRINTS" id="PR00455">
    <property type="entry name" value="HTHTETR"/>
</dbReference>
<dbReference type="GO" id="GO:0003700">
    <property type="term" value="F:DNA-binding transcription factor activity"/>
    <property type="evidence" value="ECO:0007669"/>
    <property type="project" value="TreeGrafter"/>
</dbReference>
<dbReference type="Pfam" id="PF00440">
    <property type="entry name" value="TetR_N"/>
    <property type="match status" value="1"/>
</dbReference>
<organism evidence="7 8">
    <name type="scientific">Subtercola lobariae</name>
    <dbReference type="NCBI Taxonomy" id="1588641"/>
    <lineage>
        <taxon>Bacteria</taxon>
        <taxon>Bacillati</taxon>
        <taxon>Actinomycetota</taxon>
        <taxon>Actinomycetes</taxon>
        <taxon>Micrococcales</taxon>
        <taxon>Microbacteriaceae</taxon>
        <taxon>Subtercola</taxon>
    </lineage>
</organism>
<keyword evidence="8" id="KW-1185">Reference proteome</keyword>
<dbReference type="InterPro" id="IPR050109">
    <property type="entry name" value="HTH-type_TetR-like_transc_reg"/>
</dbReference>
<evidence type="ECO:0000256" key="2">
    <source>
        <dbReference type="ARBA" id="ARBA00023125"/>
    </source>
</evidence>
<comment type="caution">
    <text evidence="7">The sequence shown here is derived from an EMBL/GenBank/DDBJ whole genome shotgun (WGS) entry which is preliminary data.</text>
</comment>
<evidence type="ECO:0000313" key="8">
    <source>
        <dbReference type="Proteomes" id="UP000598775"/>
    </source>
</evidence>
<evidence type="ECO:0000256" key="5">
    <source>
        <dbReference type="SAM" id="MobiDB-lite"/>
    </source>
</evidence>
<keyword evidence="3" id="KW-0804">Transcription</keyword>
<gene>
    <name evidence="7" type="ORF">GCM10011399_14150</name>
</gene>
<feature type="domain" description="HTH tetR-type" evidence="6">
    <location>
        <begin position="24"/>
        <end position="84"/>
    </location>
</feature>
<dbReference type="PANTHER" id="PTHR30055:SF238">
    <property type="entry name" value="MYCOFACTOCIN BIOSYNTHESIS TRANSCRIPTIONAL REGULATOR MFTR-RELATED"/>
    <property type="match status" value="1"/>
</dbReference>
<dbReference type="Proteomes" id="UP000598775">
    <property type="component" value="Unassembled WGS sequence"/>
</dbReference>
<proteinExistence type="predicted"/>
<reference evidence="7 8" key="1">
    <citation type="journal article" date="2014" name="Int. J. Syst. Evol. Microbiol.">
        <title>Complete genome sequence of Corynebacterium casei LMG S-19264T (=DSM 44701T), isolated from a smear-ripened cheese.</title>
        <authorList>
            <consortium name="US DOE Joint Genome Institute (JGI-PGF)"/>
            <person name="Walter F."/>
            <person name="Albersmeier A."/>
            <person name="Kalinowski J."/>
            <person name="Ruckert C."/>
        </authorList>
    </citation>
    <scope>NUCLEOTIDE SEQUENCE [LARGE SCALE GENOMIC DNA]</scope>
    <source>
        <strain evidence="7 8">CGMCC 1.12976</strain>
    </source>
</reference>
<keyword evidence="2 4" id="KW-0238">DNA-binding</keyword>
<feature type="DNA-binding region" description="H-T-H motif" evidence="4">
    <location>
        <begin position="47"/>
        <end position="66"/>
    </location>
</feature>
<feature type="region of interest" description="Disordered" evidence="5">
    <location>
        <begin position="1"/>
        <end position="25"/>
    </location>
</feature>
<protein>
    <recommendedName>
        <fullName evidence="6">HTH tetR-type domain-containing protein</fullName>
    </recommendedName>
</protein>
<dbReference type="InterPro" id="IPR001647">
    <property type="entry name" value="HTH_TetR"/>
</dbReference>
<dbReference type="EMBL" id="BMGP01000002">
    <property type="protein sequence ID" value="GGF21608.1"/>
    <property type="molecule type" value="Genomic_DNA"/>
</dbReference>
<dbReference type="Gene3D" id="1.10.357.10">
    <property type="entry name" value="Tetracycline Repressor, domain 2"/>
    <property type="match status" value="1"/>
</dbReference>
<dbReference type="PANTHER" id="PTHR30055">
    <property type="entry name" value="HTH-TYPE TRANSCRIPTIONAL REGULATOR RUTR"/>
    <property type="match status" value="1"/>
</dbReference>
<evidence type="ECO:0000313" key="7">
    <source>
        <dbReference type="EMBL" id="GGF21608.1"/>
    </source>
</evidence>
<dbReference type="GO" id="GO:0000976">
    <property type="term" value="F:transcription cis-regulatory region binding"/>
    <property type="evidence" value="ECO:0007669"/>
    <property type="project" value="TreeGrafter"/>
</dbReference>
<sequence length="243" mass="26284">MPDAAATPSSASTPPTRPAASASSAAAADPSGAAIALLARNGYDNTTVEEIAAAAGMSRTTFFRRFKSKDDIVFADHETLLSRVNLSLAEATGNPLIAVAEAGQLVFDHHVRRRETSLARFSLLHNVASLRDREFITTRRYEREFARYLLTALPDSPRREYGAVAFASSIVAVHNQVLRQWLSDPDTERTALLRRELRSIVAVFTPMLLPDARPSAPAVLVSVFDPTTDPAAILEAITNALDA</sequence>
<dbReference type="Gene3D" id="1.10.10.60">
    <property type="entry name" value="Homeodomain-like"/>
    <property type="match status" value="1"/>
</dbReference>
<dbReference type="InterPro" id="IPR009057">
    <property type="entry name" value="Homeodomain-like_sf"/>
</dbReference>
<dbReference type="SUPFAM" id="SSF46689">
    <property type="entry name" value="Homeodomain-like"/>
    <property type="match status" value="1"/>
</dbReference>
<dbReference type="RefSeq" id="WP_188675762.1">
    <property type="nucleotide sequence ID" value="NZ_BMGP01000002.1"/>
</dbReference>
<dbReference type="PROSITE" id="PS50977">
    <property type="entry name" value="HTH_TETR_2"/>
    <property type="match status" value="1"/>
</dbReference>
<evidence type="ECO:0000256" key="3">
    <source>
        <dbReference type="ARBA" id="ARBA00023163"/>
    </source>
</evidence>
<evidence type="ECO:0000259" key="6">
    <source>
        <dbReference type="PROSITE" id="PS50977"/>
    </source>
</evidence>
<evidence type="ECO:0000256" key="1">
    <source>
        <dbReference type="ARBA" id="ARBA00023015"/>
    </source>
</evidence>
<dbReference type="AlphaFoldDB" id="A0A917B4N6"/>
<evidence type="ECO:0000256" key="4">
    <source>
        <dbReference type="PROSITE-ProRule" id="PRU00335"/>
    </source>
</evidence>
<accession>A0A917B4N6</accession>